<proteinExistence type="predicted"/>
<keyword evidence="2" id="KW-1185">Reference proteome</keyword>
<dbReference type="EnsemblMetazoa" id="AMIN014392-RA">
    <property type="protein sequence ID" value="AMIN014392-PA"/>
    <property type="gene ID" value="AMIN014392"/>
</dbReference>
<organism evidence="1 2">
    <name type="scientific">Anopheles minimus</name>
    <dbReference type="NCBI Taxonomy" id="112268"/>
    <lineage>
        <taxon>Eukaryota</taxon>
        <taxon>Metazoa</taxon>
        <taxon>Ecdysozoa</taxon>
        <taxon>Arthropoda</taxon>
        <taxon>Hexapoda</taxon>
        <taxon>Insecta</taxon>
        <taxon>Pterygota</taxon>
        <taxon>Neoptera</taxon>
        <taxon>Endopterygota</taxon>
        <taxon>Diptera</taxon>
        <taxon>Nematocera</taxon>
        <taxon>Culicoidea</taxon>
        <taxon>Culicidae</taxon>
        <taxon>Anophelinae</taxon>
        <taxon>Anopheles</taxon>
    </lineage>
</organism>
<reference evidence="1" key="2">
    <citation type="submission" date="2020-05" db="UniProtKB">
        <authorList>
            <consortium name="EnsemblMetazoa"/>
        </authorList>
    </citation>
    <scope>IDENTIFICATION</scope>
    <source>
        <strain evidence="1">MINIMUS1</strain>
    </source>
</reference>
<name>A0A182WNX0_9DIPT</name>
<accession>A0A182WNX0</accession>
<dbReference type="Proteomes" id="UP000075920">
    <property type="component" value="Unassembled WGS sequence"/>
</dbReference>
<evidence type="ECO:0000313" key="1">
    <source>
        <dbReference type="EnsemblMetazoa" id="AMIN014392-PA"/>
    </source>
</evidence>
<dbReference type="VEuPathDB" id="VectorBase:AMIN014392"/>
<evidence type="ECO:0000313" key="2">
    <source>
        <dbReference type="Proteomes" id="UP000075920"/>
    </source>
</evidence>
<protein>
    <submittedName>
        <fullName evidence="1">Uncharacterized protein</fullName>
    </submittedName>
</protein>
<dbReference type="AlphaFoldDB" id="A0A182WNX0"/>
<reference evidence="2" key="1">
    <citation type="submission" date="2013-03" db="EMBL/GenBank/DDBJ databases">
        <title>The Genome Sequence of Anopheles minimus MINIMUS1.</title>
        <authorList>
            <consortium name="The Broad Institute Genomics Platform"/>
            <person name="Neafsey D.E."/>
            <person name="Walton C."/>
            <person name="Walker B."/>
            <person name="Young S.K."/>
            <person name="Zeng Q."/>
            <person name="Gargeya S."/>
            <person name="Fitzgerald M."/>
            <person name="Haas B."/>
            <person name="Abouelleil A."/>
            <person name="Allen A.W."/>
            <person name="Alvarado L."/>
            <person name="Arachchi H.M."/>
            <person name="Berlin A.M."/>
            <person name="Chapman S.B."/>
            <person name="Gainer-Dewar J."/>
            <person name="Goldberg J."/>
            <person name="Griggs A."/>
            <person name="Gujja S."/>
            <person name="Hansen M."/>
            <person name="Howarth C."/>
            <person name="Imamovic A."/>
            <person name="Ireland A."/>
            <person name="Larimer J."/>
            <person name="McCowan C."/>
            <person name="Murphy C."/>
            <person name="Pearson M."/>
            <person name="Poon T.W."/>
            <person name="Priest M."/>
            <person name="Roberts A."/>
            <person name="Saif S."/>
            <person name="Shea T."/>
            <person name="Sisk P."/>
            <person name="Sykes S."/>
            <person name="Wortman J."/>
            <person name="Nusbaum C."/>
            <person name="Birren B."/>
        </authorList>
    </citation>
    <scope>NUCLEOTIDE SEQUENCE [LARGE SCALE GENOMIC DNA]</scope>
    <source>
        <strain evidence="2">MINIMUS1</strain>
    </source>
</reference>
<sequence>MISAFSTILLNVELEPGSDSQQMKAGRNIRKSRT</sequence>